<dbReference type="PANTHER" id="PTHR47992">
    <property type="entry name" value="PROTEIN PHOSPHATASE"/>
    <property type="match status" value="1"/>
</dbReference>
<evidence type="ECO:0000259" key="1">
    <source>
        <dbReference type="PROSITE" id="PS51746"/>
    </source>
</evidence>
<protein>
    <recommendedName>
        <fullName evidence="1">PPM-type phosphatase domain-containing protein</fullName>
    </recommendedName>
</protein>
<dbReference type="AlphaFoldDB" id="A0A812PJ88"/>
<dbReference type="SUPFAM" id="SSF160240">
    <property type="entry name" value="Cation efflux protein cytoplasmic domain-like"/>
    <property type="match status" value="1"/>
</dbReference>
<dbReference type="InterPro" id="IPR036837">
    <property type="entry name" value="Cation_efflux_CTD_sf"/>
</dbReference>
<dbReference type="OrthoDB" id="10264738at2759"/>
<dbReference type="InterPro" id="IPR036457">
    <property type="entry name" value="PPM-type-like_dom_sf"/>
</dbReference>
<dbReference type="Gene3D" id="3.60.40.10">
    <property type="entry name" value="PPM-type phosphatase domain"/>
    <property type="match status" value="1"/>
</dbReference>
<organism evidence="2 3">
    <name type="scientific">Symbiodinium necroappetens</name>
    <dbReference type="NCBI Taxonomy" id="1628268"/>
    <lineage>
        <taxon>Eukaryota</taxon>
        <taxon>Sar</taxon>
        <taxon>Alveolata</taxon>
        <taxon>Dinophyceae</taxon>
        <taxon>Suessiales</taxon>
        <taxon>Symbiodiniaceae</taxon>
        <taxon>Symbiodinium</taxon>
    </lineage>
</organism>
<dbReference type="InterPro" id="IPR015655">
    <property type="entry name" value="PP2C"/>
</dbReference>
<dbReference type="InterPro" id="IPR001932">
    <property type="entry name" value="PPM-type_phosphatase-like_dom"/>
</dbReference>
<dbReference type="Pfam" id="PF16916">
    <property type="entry name" value="ZT_dimer"/>
    <property type="match status" value="1"/>
</dbReference>
<feature type="domain" description="PPM-type phosphatase" evidence="1">
    <location>
        <begin position="304"/>
        <end position="562"/>
    </location>
</feature>
<dbReference type="GO" id="GO:0004722">
    <property type="term" value="F:protein serine/threonine phosphatase activity"/>
    <property type="evidence" value="ECO:0007669"/>
    <property type="project" value="InterPro"/>
</dbReference>
<comment type="caution">
    <text evidence="2">The sequence shown here is derived from an EMBL/GenBank/DDBJ whole genome shotgun (WGS) entry which is preliminary data.</text>
</comment>
<name>A0A812PJ88_9DINO</name>
<dbReference type="SMART" id="SM00332">
    <property type="entry name" value="PP2Cc"/>
    <property type="match status" value="1"/>
</dbReference>
<dbReference type="CDD" id="cd00143">
    <property type="entry name" value="PP2Cc"/>
    <property type="match status" value="1"/>
</dbReference>
<dbReference type="Proteomes" id="UP000601435">
    <property type="component" value="Unassembled WGS sequence"/>
</dbReference>
<dbReference type="SUPFAM" id="SSF81606">
    <property type="entry name" value="PP2C-like"/>
    <property type="match status" value="1"/>
</dbReference>
<accession>A0A812PJ88</accession>
<dbReference type="InterPro" id="IPR027470">
    <property type="entry name" value="Cation_efflux_CTD"/>
</dbReference>
<sequence>MRAHGLNADSVLDFTSFSQIVWNKFHEQDPLPTMLKTRVLAESGCGICAVPAKRRSCLSEKRRGVDGGCWDEGEVLGGLNDLLDYNHATGEFEYLSEDGSADAESGVCYGAALSRNIGTVQGVRSHTLRTRRMGRFCLADVTIVVDARISASAASMIAEAVHDQVIRDFHPIVTDVLVHVDPDGSPQSHRLETHSEVGNMADQMMMNPEELEAQIREALLQEDADKDLPRILEVKELQTYFYMEESQHHKYCAELGMTGPSVRLLGQAFGCFLFGLVKGADLQLGDVVESALRNNVVQSASSNDFAVAISQNKGQHRGEDVVVTPGSNGILRIALLMDGHGGQDIVRHAASLQEGLLKHCTDLQVWPGCAEDSVAAFQDQARQQHWRSGSTLVAVVSEVKTSRVAFAWAGDSMGVLIRGGHIVYRTTMHTLENDEELHRLQTHRPAYSYRLRDGYLCSSTPYAGCVMPTRGLGDVELESAGFLAVPETSDFMDVTADDIVLVASDGVWDVVDAEEAVEILADTQHPSREDQAATLAATALKGWRTRYGPNEADDVSVLLYQPVSTTTSSSLSGAAEL</sequence>
<keyword evidence="3" id="KW-1185">Reference proteome</keyword>
<evidence type="ECO:0000313" key="2">
    <source>
        <dbReference type="EMBL" id="CAE7336154.1"/>
    </source>
</evidence>
<proteinExistence type="predicted"/>
<gene>
    <name evidence="2" type="ORF">SNEC2469_LOCUS8595</name>
</gene>
<dbReference type="Gene3D" id="3.30.70.1350">
    <property type="entry name" value="Cation efflux protein, cytoplasmic domain"/>
    <property type="match status" value="1"/>
</dbReference>
<dbReference type="EMBL" id="CAJNJA010014123">
    <property type="protein sequence ID" value="CAE7336154.1"/>
    <property type="molecule type" value="Genomic_DNA"/>
</dbReference>
<dbReference type="Pfam" id="PF00481">
    <property type="entry name" value="PP2C"/>
    <property type="match status" value="1"/>
</dbReference>
<evidence type="ECO:0000313" key="3">
    <source>
        <dbReference type="Proteomes" id="UP000601435"/>
    </source>
</evidence>
<dbReference type="PROSITE" id="PS51746">
    <property type="entry name" value="PPM_2"/>
    <property type="match status" value="1"/>
</dbReference>
<reference evidence="2" key="1">
    <citation type="submission" date="2021-02" db="EMBL/GenBank/DDBJ databases">
        <authorList>
            <person name="Dougan E. K."/>
            <person name="Rhodes N."/>
            <person name="Thang M."/>
            <person name="Chan C."/>
        </authorList>
    </citation>
    <scope>NUCLEOTIDE SEQUENCE</scope>
</reference>